<evidence type="ECO:0000259" key="3">
    <source>
        <dbReference type="Pfam" id="PF12697"/>
    </source>
</evidence>
<reference evidence="4 5" key="1">
    <citation type="submission" date="2010-10" db="EMBL/GenBank/DDBJ databases">
        <title>Complete sequence of Frankia sp. EuI1c.</title>
        <authorList>
            <consortium name="US DOE Joint Genome Institute"/>
            <person name="Lucas S."/>
            <person name="Copeland A."/>
            <person name="Lapidus A."/>
            <person name="Cheng J.-F."/>
            <person name="Bruce D."/>
            <person name="Goodwin L."/>
            <person name="Pitluck S."/>
            <person name="Chertkov O."/>
            <person name="Detter J.C."/>
            <person name="Han C."/>
            <person name="Tapia R."/>
            <person name="Land M."/>
            <person name="Hauser L."/>
            <person name="Jeffries C."/>
            <person name="Kyrpides N."/>
            <person name="Ivanova N."/>
            <person name="Mikhailova N."/>
            <person name="Beauchemin N."/>
            <person name="Sen A."/>
            <person name="Sur S.A."/>
            <person name="Gtari M."/>
            <person name="Wall L."/>
            <person name="Tisa L."/>
            <person name="Woyke T."/>
        </authorList>
    </citation>
    <scope>NUCLEOTIDE SEQUENCE [LARGE SCALE GENOMIC DNA]</scope>
    <source>
        <strain evidence="5">DSM 45817 / CECT 9037 / EuI1c</strain>
    </source>
</reference>
<dbReference type="PANTHER" id="PTHR43433:SF1">
    <property type="entry name" value="BLL5160 PROTEIN"/>
    <property type="match status" value="1"/>
</dbReference>
<dbReference type="InParanoid" id="E3J368"/>
<dbReference type="KEGG" id="fri:FraEuI1c_6181"/>
<keyword evidence="4" id="KW-0378">Hydrolase</keyword>
<dbReference type="SUPFAM" id="SSF53474">
    <property type="entry name" value="alpha/beta-Hydrolases"/>
    <property type="match status" value="1"/>
</dbReference>
<dbReference type="InterPro" id="IPR050471">
    <property type="entry name" value="AB_hydrolase"/>
</dbReference>
<dbReference type="InterPro" id="IPR029058">
    <property type="entry name" value="AB_hydrolase_fold"/>
</dbReference>
<evidence type="ECO:0000256" key="1">
    <source>
        <dbReference type="ARBA" id="ARBA00022559"/>
    </source>
</evidence>
<dbReference type="RefSeq" id="WP_013427283.1">
    <property type="nucleotide sequence ID" value="NC_014666.1"/>
</dbReference>
<feature type="compositionally biased region" description="Low complexity" evidence="2">
    <location>
        <begin position="449"/>
        <end position="472"/>
    </location>
</feature>
<dbReference type="InterPro" id="IPR000073">
    <property type="entry name" value="AB_hydrolase_1"/>
</dbReference>
<feature type="region of interest" description="Disordered" evidence="2">
    <location>
        <begin position="444"/>
        <end position="472"/>
    </location>
</feature>
<dbReference type="Pfam" id="PF12697">
    <property type="entry name" value="Abhydrolase_6"/>
    <property type="match status" value="1"/>
</dbReference>
<dbReference type="STRING" id="298654.FraEuI1c_6181"/>
<sequence>MAGTATGTGGFAKGGSLGRSAAGAVDLVGSVAGSKAVRATGGSLGIAGAVIAAGLIAERRAVKKARARPDVPPQLRAGPIVGRATTVIASDGVPLHVVESDPDDLAAAGVPAAAVVTQTRGNGSADGVSSAAAGDVRSDPPAGLGRLRWRWGSADLPERPTLVFVHGFCNTADSWCFQQRALADLGPMVFYDQRAHGRSGRSEVARCTIDQLADDLHAVLAARAPTGPIVLIGHSMGGMTILGLAERHPELFAERVVAVALMSTSAGDLARVTFGLPAGVSGAVRRVLPGLAVGMRHAPPLLERARRRGSDLAYSITRRVGFGTTDVPPSVVTFLEGEIAATPIPVIMSFLPTLLAHDKLAAAAVLRHVPTLLMVGDHDLMTPLPHSRTLADALPEAELVVEEGAGHALPLERPDAVNEHVRALIGRAHPAQAAHRSLLPWRWQRGAGQPASDQPAPDQPASDLPAAEADRG</sequence>
<dbReference type="AlphaFoldDB" id="E3J368"/>
<keyword evidence="5" id="KW-1185">Reference proteome</keyword>
<dbReference type="GO" id="GO:0004601">
    <property type="term" value="F:peroxidase activity"/>
    <property type="evidence" value="ECO:0007669"/>
    <property type="project" value="UniProtKB-KW"/>
</dbReference>
<dbReference type="PANTHER" id="PTHR43433">
    <property type="entry name" value="HYDROLASE, ALPHA/BETA FOLD FAMILY PROTEIN"/>
    <property type="match status" value="1"/>
</dbReference>
<keyword evidence="1" id="KW-0560">Oxidoreductase</keyword>
<evidence type="ECO:0000256" key="2">
    <source>
        <dbReference type="SAM" id="MobiDB-lite"/>
    </source>
</evidence>
<dbReference type="Gene3D" id="3.40.50.1820">
    <property type="entry name" value="alpha/beta hydrolase"/>
    <property type="match status" value="1"/>
</dbReference>
<proteinExistence type="predicted"/>
<organism evidence="4 5">
    <name type="scientific">Pseudofrankia inefficax (strain DSM 45817 / CECT 9037 / DDB 130130 / EuI1c)</name>
    <name type="common">Frankia inefficax</name>
    <dbReference type="NCBI Taxonomy" id="298654"/>
    <lineage>
        <taxon>Bacteria</taxon>
        <taxon>Bacillati</taxon>
        <taxon>Actinomycetota</taxon>
        <taxon>Actinomycetes</taxon>
        <taxon>Frankiales</taxon>
        <taxon>Frankiaceae</taxon>
        <taxon>Pseudofrankia</taxon>
    </lineage>
</organism>
<dbReference type="HOGENOM" id="CLU_020336_6_2_11"/>
<dbReference type="OrthoDB" id="5422338at2"/>
<dbReference type="EMBL" id="CP002299">
    <property type="protein sequence ID" value="ADP84165.1"/>
    <property type="molecule type" value="Genomic_DNA"/>
</dbReference>
<protein>
    <submittedName>
        <fullName evidence="4">Alpha/beta hydrolase fold protein</fullName>
    </submittedName>
</protein>
<feature type="domain" description="AB hydrolase-1" evidence="3">
    <location>
        <begin position="162"/>
        <end position="419"/>
    </location>
</feature>
<evidence type="ECO:0000313" key="4">
    <source>
        <dbReference type="EMBL" id="ADP84165.1"/>
    </source>
</evidence>
<evidence type="ECO:0000313" key="5">
    <source>
        <dbReference type="Proteomes" id="UP000002484"/>
    </source>
</evidence>
<dbReference type="eggNOG" id="COG2267">
    <property type="taxonomic scope" value="Bacteria"/>
</dbReference>
<keyword evidence="1" id="KW-0575">Peroxidase</keyword>
<dbReference type="Proteomes" id="UP000002484">
    <property type="component" value="Chromosome"/>
</dbReference>
<dbReference type="InterPro" id="IPR000639">
    <property type="entry name" value="Epox_hydrolase-like"/>
</dbReference>
<dbReference type="PRINTS" id="PR00412">
    <property type="entry name" value="EPOXHYDRLASE"/>
</dbReference>
<gene>
    <name evidence="4" type="ordered locus">FraEuI1c_6181</name>
</gene>
<dbReference type="GO" id="GO:0016787">
    <property type="term" value="F:hydrolase activity"/>
    <property type="evidence" value="ECO:0007669"/>
    <property type="project" value="UniProtKB-KW"/>
</dbReference>
<accession>E3J368</accession>
<name>E3J368_PSEI1</name>